<accession>A0A915D6G3</accession>
<feature type="region of interest" description="Disordered" evidence="1">
    <location>
        <begin position="301"/>
        <end position="393"/>
    </location>
</feature>
<evidence type="ECO:0000313" key="2">
    <source>
        <dbReference type="Proteomes" id="UP000887574"/>
    </source>
</evidence>
<keyword evidence="2" id="KW-1185">Reference proteome</keyword>
<feature type="compositionally biased region" description="Acidic residues" evidence="1">
    <location>
        <begin position="87"/>
        <end position="103"/>
    </location>
</feature>
<dbReference type="Proteomes" id="UP000887574">
    <property type="component" value="Unplaced"/>
</dbReference>
<evidence type="ECO:0000313" key="3">
    <source>
        <dbReference type="WBParaSite" id="jg16497"/>
    </source>
</evidence>
<evidence type="ECO:0000256" key="1">
    <source>
        <dbReference type="SAM" id="MobiDB-lite"/>
    </source>
</evidence>
<feature type="compositionally biased region" description="Low complexity" evidence="1">
    <location>
        <begin position="456"/>
        <end position="467"/>
    </location>
</feature>
<feature type="compositionally biased region" description="Basic and acidic residues" evidence="1">
    <location>
        <begin position="417"/>
        <end position="433"/>
    </location>
</feature>
<feature type="compositionally biased region" description="Basic and acidic residues" evidence="1">
    <location>
        <begin position="354"/>
        <end position="393"/>
    </location>
</feature>
<reference evidence="3" key="1">
    <citation type="submission" date="2022-11" db="UniProtKB">
        <authorList>
            <consortium name="WormBaseParasite"/>
        </authorList>
    </citation>
    <scope>IDENTIFICATION</scope>
</reference>
<protein>
    <submittedName>
        <fullName evidence="3">RRM domain-containing protein</fullName>
    </submittedName>
</protein>
<organism evidence="2 3">
    <name type="scientific">Ditylenchus dipsaci</name>
    <dbReference type="NCBI Taxonomy" id="166011"/>
    <lineage>
        <taxon>Eukaryota</taxon>
        <taxon>Metazoa</taxon>
        <taxon>Ecdysozoa</taxon>
        <taxon>Nematoda</taxon>
        <taxon>Chromadorea</taxon>
        <taxon>Rhabditida</taxon>
        <taxon>Tylenchina</taxon>
        <taxon>Tylenchomorpha</taxon>
        <taxon>Sphaerularioidea</taxon>
        <taxon>Anguinidae</taxon>
        <taxon>Anguininae</taxon>
        <taxon>Ditylenchus</taxon>
    </lineage>
</organism>
<feature type="compositionally biased region" description="Low complexity" evidence="1">
    <location>
        <begin position="324"/>
        <end position="344"/>
    </location>
</feature>
<feature type="compositionally biased region" description="Basic and acidic residues" evidence="1">
    <location>
        <begin position="104"/>
        <end position="116"/>
    </location>
</feature>
<feature type="compositionally biased region" description="Low complexity" evidence="1">
    <location>
        <begin position="63"/>
        <end position="79"/>
    </location>
</feature>
<dbReference type="AlphaFoldDB" id="A0A915D6G3"/>
<name>A0A915D6G3_9BILA</name>
<dbReference type="WBParaSite" id="jg16497">
    <property type="protein sequence ID" value="jg16497"/>
    <property type="gene ID" value="jg16497"/>
</dbReference>
<proteinExistence type="predicted"/>
<feature type="region of interest" description="Disordered" evidence="1">
    <location>
        <begin position="47"/>
        <end position="160"/>
    </location>
</feature>
<feature type="compositionally biased region" description="Basic and acidic residues" evidence="1">
    <location>
        <begin position="123"/>
        <end position="142"/>
    </location>
</feature>
<sequence>MADTLLDENIDELLALDPETEVLLAEDLDAEAILGDESIIEKRNVIEEKSPEPVLDSSLLPKSTEVVCTQETSTTTTSTNNLNGFDNAEEAEQLDYEEEEEDTEEKKQPRESKFISERSTSQKSDKETTRDSSDNNRNDNRKHGYQRNGQGNKYYINPNFKGSLPPTIKVNLTQGPYRPNAPQNNYNSVPPFPTTQLRPSFGVQQGVAGFGNTFHQNPVGFGVPQQPSSSFLPNGVTPINTLPTVHIRPMQQPASFVPSLLGRPNGLPGGMATAPRVLPHVTSDAVNWSLMVDAFVKKTNSEAKMKTDRRRREYSPKSSRSRSRSPASSYSGSSSYSASRSPSPVQTRKPRKVARYDQRDTRQFNSRRPERQHFPPRSRNQDRDSKPKPDKQSIECAQAIGLDEEYLKKIEQQKQAREEIAKRKNQRRRENYAGKESSGTTSSANKDVGGSRDGSSRNNASNNNNTSNERRRGNSPNQHSRNTHPRRSPIRSAKSSRDEEKRPKISAQTPGKLKAYLAVVVNNVAALPNAFKRISLLANGIGKTKKAWQASENSVNIIFEKHEDAKAFVYQYHGKSVNGHRMDVTLEKVFLNLSAMP</sequence>
<feature type="compositionally biased region" description="Basic and acidic residues" evidence="1">
    <location>
        <begin position="301"/>
        <end position="315"/>
    </location>
</feature>
<feature type="region of interest" description="Disordered" evidence="1">
    <location>
        <begin position="417"/>
        <end position="509"/>
    </location>
</feature>